<reference evidence="4 5" key="1">
    <citation type="submission" date="2017-10" db="EMBL/GenBank/DDBJ databases">
        <title>A novel species of cold-tolerant Malassezia isolated from bats.</title>
        <authorList>
            <person name="Lorch J.M."/>
            <person name="Palmer J.M."/>
            <person name="Vanderwolf K.J."/>
            <person name="Schmidt K.Z."/>
            <person name="Verant M.L."/>
            <person name="Weller T.J."/>
            <person name="Blehert D.S."/>
        </authorList>
    </citation>
    <scope>NUCLEOTIDE SEQUENCE [LARGE SCALE GENOMIC DNA]</scope>
    <source>
        <strain evidence="4 5">NWHC:44797-103</strain>
    </source>
</reference>
<dbReference type="InterPro" id="IPR012945">
    <property type="entry name" value="Tubulin-bd_cofactor_C_dom"/>
</dbReference>
<name>A0A2N1JAQ5_9BASI</name>
<gene>
    <name evidence="4" type="ORF">MVES_002330</name>
</gene>
<dbReference type="InterPro" id="IPR027684">
    <property type="entry name" value="TBCC"/>
</dbReference>
<comment type="similarity">
    <text evidence="1">Belongs to the TBCC family.</text>
</comment>
<evidence type="ECO:0000256" key="2">
    <source>
        <dbReference type="SAM" id="MobiDB-lite"/>
    </source>
</evidence>
<feature type="domain" description="C-CAP/cofactor C-like" evidence="3">
    <location>
        <begin position="104"/>
        <end position="278"/>
    </location>
</feature>
<proteinExistence type="inferred from homology"/>
<dbReference type="STRING" id="2020962.A0A2N1JAQ5"/>
<organism evidence="4 5">
    <name type="scientific">Malassezia vespertilionis</name>
    <dbReference type="NCBI Taxonomy" id="2020962"/>
    <lineage>
        <taxon>Eukaryota</taxon>
        <taxon>Fungi</taxon>
        <taxon>Dikarya</taxon>
        <taxon>Basidiomycota</taxon>
        <taxon>Ustilaginomycotina</taxon>
        <taxon>Malasseziomycetes</taxon>
        <taxon>Malasseziales</taxon>
        <taxon>Malasseziaceae</taxon>
        <taxon>Malassezia</taxon>
    </lineage>
</organism>
<dbReference type="InterPro" id="IPR017901">
    <property type="entry name" value="C-CAP_CF_C-like"/>
</dbReference>
<dbReference type="EMBL" id="KZ454991">
    <property type="protein sequence ID" value="PKI83634.1"/>
    <property type="molecule type" value="Genomic_DNA"/>
</dbReference>
<accession>A0A2N1JAQ5</accession>
<evidence type="ECO:0000259" key="3">
    <source>
        <dbReference type="PROSITE" id="PS51329"/>
    </source>
</evidence>
<dbReference type="GO" id="GO:0007023">
    <property type="term" value="P:post-chaperonin tubulin folding pathway"/>
    <property type="evidence" value="ECO:0007669"/>
    <property type="project" value="InterPro"/>
</dbReference>
<dbReference type="GO" id="GO:0007021">
    <property type="term" value="P:tubulin complex assembly"/>
    <property type="evidence" value="ECO:0007669"/>
    <property type="project" value="TreeGrafter"/>
</dbReference>
<dbReference type="InterPro" id="IPR016098">
    <property type="entry name" value="CAP/MinC_C"/>
</dbReference>
<evidence type="ECO:0000313" key="4">
    <source>
        <dbReference type="EMBL" id="PKI83634.1"/>
    </source>
</evidence>
<dbReference type="PROSITE" id="PS51329">
    <property type="entry name" value="C_CAP_COFACTOR_C"/>
    <property type="match status" value="1"/>
</dbReference>
<keyword evidence="5" id="KW-1185">Reference proteome</keyword>
<dbReference type="OrthoDB" id="194775at2759"/>
<sequence length="278" mass="30203">MANAAEAASFYAHFPQQLEGVCSVRLTEALQNIVAEAKDTRSDLVVDAIVDARSTLQSAAPFLPTYDLQRYEQTLGAIQRQRAEQGKSARGAFRFRRTERAPRPAEQPRTAAPASERSAVRRGLRLGQSDFTHDGALQITELDTCIVDIDTVSAVHIQSVADCVLLLGHVQGSILVEECARCVVVGSAQQVRLFSCTALAALIDTPSTVTLERCDRIQIGAHVRDAPPPVQDFSVAFGGASKHWSYLSAPLHERLMASMERSEQAVQDAVRSATHLVV</sequence>
<dbReference type="PANTHER" id="PTHR15139:SF0">
    <property type="entry name" value="TUBULIN-SPECIFIC CHAPERONE C"/>
    <property type="match status" value="1"/>
</dbReference>
<evidence type="ECO:0000313" key="5">
    <source>
        <dbReference type="Proteomes" id="UP000232875"/>
    </source>
</evidence>
<dbReference type="AlphaFoldDB" id="A0A2N1JAQ5"/>
<evidence type="ECO:0000256" key="1">
    <source>
        <dbReference type="ARBA" id="ARBA00008848"/>
    </source>
</evidence>
<dbReference type="GO" id="GO:0005737">
    <property type="term" value="C:cytoplasm"/>
    <property type="evidence" value="ECO:0007669"/>
    <property type="project" value="TreeGrafter"/>
</dbReference>
<feature type="region of interest" description="Disordered" evidence="2">
    <location>
        <begin position="83"/>
        <end position="119"/>
    </location>
</feature>
<dbReference type="PANTHER" id="PTHR15139">
    <property type="entry name" value="TUBULIN FOLDING COFACTOR C"/>
    <property type="match status" value="1"/>
</dbReference>
<dbReference type="Pfam" id="PF07986">
    <property type="entry name" value="TBCC"/>
    <property type="match status" value="1"/>
</dbReference>
<protein>
    <recommendedName>
        <fullName evidence="3">C-CAP/cofactor C-like domain-containing protein</fullName>
    </recommendedName>
</protein>
<dbReference type="Proteomes" id="UP000232875">
    <property type="component" value="Unassembled WGS sequence"/>
</dbReference>
<dbReference type="Gene3D" id="2.160.20.70">
    <property type="match status" value="1"/>
</dbReference>